<dbReference type="Gene3D" id="2.40.70.10">
    <property type="entry name" value="Acid Proteases"/>
    <property type="match status" value="1"/>
</dbReference>
<dbReference type="Pfam" id="PF13975">
    <property type="entry name" value="gag-asp_proteas"/>
    <property type="match status" value="1"/>
</dbReference>
<dbReference type="InterPro" id="IPR050951">
    <property type="entry name" value="Retrovirus_Pol_polyprotein"/>
</dbReference>
<comment type="caution">
    <text evidence="7">The sequence shown here is derived from an EMBL/GenBank/DDBJ whole genome shotgun (WGS) entry which is preliminary data.</text>
</comment>
<dbReference type="InterPro" id="IPR001969">
    <property type="entry name" value="Aspartic_peptidase_AS"/>
</dbReference>
<keyword evidence="1" id="KW-0808">Transferase</keyword>
<name>A0A8B6G542_MYTGA</name>
<protein>
    <recommendedName>
        <fullName evidence="6">Integrase zinc-binding domain-containing protein</fullName>
    </recommendedName>
</protein>
<evidence type="ECO:0000313" key="8">
    <source>
        <dbReference type="Proteomes" id="UP000596742"/>
    </source>
</evidence>
<dbReference type="GO" id="GO:0004519">
    <property type="term" value="F:endonuclease activity"/>
    <property type="evidence" value="ECO:0007669"/>
    <property type="project" value="UniProtKB-KW"/>
</dbReference>
<evidence type="ECO:0000256" key="4">
    <source>
        <dbReference type="ARBA" id="ARBA00022759"/>
    </source>
</evidence>
<feature type="domain" description="Integrase zinc-binding" evidence="6">
    <location>
        <begin position="361"/>
        <end position="419"/>
    </location>
</feature>
<dbReference type="PROSITE" id="PS00141">
    <property type="entry name" value="ASP_PROTEASE"/>
    <property type="match status" value="1"/>
</dbReference>
<keyword evidence="4" id="KW-0378">Hydrolase</keyword>
<evidence type="ECO:0000256" key="2">
    <source>
        <dbReference type="ARBA" id="ARBA00022695"/>
    </source>
</evidence>
<dbReference type="GO" id="GO:0016779">
    <property type="term" value="F:nucleotidyltransferase activity"/>
    <property type="evidence" value="ECO:0007669"/>
    <property type="project" value="UniProtKB-KW"/>
</dbReference>
<dbReference type="PANTHER" id="PTHR37984">
    <property type="entry name" value="PROTEIN CBG26694"/>
    <property type="match status" value="1"/>
</dbReference>
<feature type="compositionally biased region" description="Polar residues" evidence="5">
    <location>
        <begin position="13"/>
        <end position="25"/>
    </location>
</feature>
<dbReference type="GO" id="GO:0006508">
    <property type="term" value="P:proteolysis"/>
    <property type="evidence" value="ECO:0007669"/>
    <property type="project" value="InterPro"/>
</dbReference>
<keyword evidence="4" id="KW-0255">Endonuclease</keyword>
<dbReference type="FunFam" id="1.10.340.70:FF:000001">
    <property type="entry name" value="Retrovirus-related Pol polyprotein from transposon gypsy-like Protein"/>
    <property type="match status" value="1"/>
</dbReference>
<reference evidence="7" key="1">
    <citation type="submission" date="2018-11" db="EMBL/GenBank/DDBJ databases">
        <authorList>
            <person name="Alioto T."/>
            <person name="Alioto T."/>
        </authorList>
    </citation>
    <scope>NUCLEOTIDE SEQUENCE</scope>
</reference>
<evidence type="ECO:0000313" key="7">
    <source>
        <dbReference type="EMBL" id="VDI58836.1"/>
    </source>
</evidence>
<keyword evidence="8" id="KW-1185">Reference proteome</keyword>
<organism evidence="7 8">
    <name type="scientific">Mytilus galloprovincialis</name>
    <name type="common">Mediterranean mussel</name>
    <dbReference type="NCBI Taxonomy" id="29158"/>
    <lineage>
        <taxon>Eukaryota</taxon>
        <taxon>Metazoa</taxon>
        <taxon>Spiralia</taxon>
        <taxon>Lophotrochozoa</taxon>
        <taxon>Mollusca</taxon>
        <taxon>Bivalvia</taxon>
        <taxon>Autobranchia</taxon>
        <taxon>Pteriomorphia</taxon>
        <taxon>Mytilida</taxon>
        <taxon>Mytiloidea</taxon>
        <taxon>Mytilidae</taxon>
        <taxon>Mytilinae</taxon>
        <taxon>Mytilus</taxon>
    </lineage>
</organism>
<dbReference type="InterPro" id="IPR041588">
    <property type="entry name" value="Integrase_H2C2"/>
</dbReference>
<feature type="region of interest" description="Disordered" evidence="5">
    <location>
        <begin position="1"/>
        <end position="36"/>
    </location>
</feature>
<dbReference type="InterPro" id="IPR021109">
    <property type="entry name" value="Peptidase_aspartic_dom_sf"/>
</dbReference>
<keyword evidence="2" id="KW-0548">Nucleotidyltransferase</keyword>
<dbReference type="GO" id="GO:0004190">
    <property type="term" value="F:aspartic-type endopeptidase activity"/>
    <property type="evidence" value="ECO:0007669"/>
    <property type="project" value="InterPro"/>
</dbReference>
<dbReference type="OrthoDB" id="10056424at2759"/>
<dbReference type="Pfam" id="PF17921">
    <property type="entry name" value="Integrase_H2C2"/>
    <property type="match status" value="1"/>
</dbReference>
<dbReference type="PANTHER" id="PTHR37984:SF5">
    <property type="entry name" value="PROTEIN NYNRIN-LIKE"/>
    <property type="match status" value="1"/>
</dbReference>
<evidence type="ECO:0000256" key="1">
    <source>
        <dbReference type="ARBA" id="ARBA00022679"/>
    </source>
</evidence>
<dbReference type="SUPFAM" id="SSF50630">
    <property type="entry name" value="Acid proteases"/>
    <property type="match status" value="1"/>
</dbReference>
<dbReference type="EMBL" id="UYJE01007892">
    <property type="protein sequence ID" value="VDI58836.1"/>
    <property type="molecule type" value="Genomic_DNA"/>
</dbReference>
<gene>
    <name evidence="7" type="ORF">MGAL_10B074679</name>
</gene>
<dbReference type="Gene3D" id="1.10.340.70">
    <property type="match status" value="1"/>
</dbReference>
<evidence type="ECO:0000259" key="6">
    <source>
        <dbReference type="Pfam" id="PF17921"/>
    </source>
</evidence>
<accession>A0A8B6G542</accession>
<keyword evidence="3" id="KW-0540">Nuclease</keyword>
<evidence type="ECO:0000256" key="3">
    <source>
        <dbReference type="ARBA" id="ARBA00022722"/>
    </source>
</evidence>
<dbReference type="AlphaFoldDB" id="A0A8B6G542"/>
<sequence>MARNCNAPRNRRQNNQGSPGPSVRRTNNRSGKRKRKSLYLGSNTLNNEAGLYVELFINGIPAKFLIDTGATVSLVSDTLFEKLKSRDRPSVRQVTQEIIAANGESLKIIGKALFSLKLGSFHTVIEGVIAGLSVEGILGLDFLQTNGCKVDLGNKVMERDNQHIPLLLQGKLGVYRVAVKDKVSIAPRSEVVIQGEVLNYDSAVQVTGIIEPSEEFLDRGKALVGKSSENLGHGQKDKVTELLLEFKHLFAVSDSDLGQTNIVKHRIDTGAARPIKQPPRRTPIGGQDDDLELDIRQLQETDKDLQTVIGWLTTGSKPSYSQTGKHSYVVKSLWSQWNVMKVQDGILFREDPETNLKQVVIPMKERRKILEFAHDNKTAAHLGIKKTLVRIKEKFYWPGVRGDTWSYIAGCSICNKRKKPIPKRKAPMQVKESGYPMERIAMDILGELQQVKRQQIYLSYK</sequence>
<proteinExistence type="predicted"/>
<dbReference type="CDD" id="cd00303">
    <property type="entry name" value="retropepsin_like"/>
    <property type="match status" value="1"/>
</dbReference>
<evidence type="ECO:0000256" key="5">
    <source>
        <dbReference type="SAM" id="MobiDB-lite"/>
    </source>
</evidence>
<feature type="compositionally biased region" description="Basic residues" evidence="5">
    <location>
        <begin position="26"/>
        <end position="36"/>
    </location>
</feature>
<dbReference type="Proteomes" id="UP000596742">
    <property type="component" value="Unassembled WGS sequence"/>
</dbReference>